<dbReference type="Proteomes" id="UP000001491">
    <property type="component" value="Chromosome"/>
</dbReference>
<name>C5J6G9_MESCH</name>
<dbReference type="eggNOG" id="ENOG5031YDK">
    <property type="taxonomic scope" value="Bacteria"/>
</dbReference>
<dbReference type="AlphaFoldDB" id="C5J6G9"/>
<protein>
    <recommendedName>
        <fullName evidence="3">Transposase</fullName>
    </recommendedName>
</protein>
<dbReference type="NCBIfam" id="NF046004">
    <property type="entry name" value="ICE_Mbov_0401"/>
    <property type="match status" value="1"/>
</dbReference>
<dbReference type="HOGENOM" id="CLU_056159_0_0_14"/>
<reference evidence="2" key="1">
    <citation type="journal article" date="2009" name="BMC Bioinformatics">
        <title>The Mycoplasma conjunctivae genome sequencing, annotation and analysis.</title>
        <authorList>
            <person name="Calderon-Copete S.P."/>
            <person name="Wigger G."/>
            <person name="Wunderlin C."/>
            <person name="Schmidheini T."/>
            <person name="Frey J."/>
            <person name="Quail M.A."/>
            <person name="Falquet L."/>
        </authorList>
    </citation>
    <scope>NUCLEOTIDE SEQUENCE [LARGE SCALE GENOMIC DNA]</scope>
    <source>
        <strain evidence="2">ATCC 25834 / NCTC 10147 / HRC/581</strain>
    </source>
</reference>
<gene>
    <name evidence="1" type="ordered locus">MCJ_003720</name>
</gene>
<organism evidence="1 2">
    <name type="scientific">Mesomycoplasma conjunctivae (strain ATCC 25834 / NCTC 10147 / HRC/581)</name>
    <name type="common">Mycoplasma conjunctivae</name>
    <dbReference type="NCBI Taxonomy" id="572263"/>
    <lineage>
        <taxon>Bacteria</taxon>
        <taxon>Bacillati</taxon>
        <taxon>Mycoplasmatota</taxon>
        <taxon>Mycoplasmoidales</taxon>
        <taxon>Metamycoplasmataceae</taxon>
        <taxon>Mesomycoplasma</taxon>
    </lineage>
</organism>
<dbReference type="EMBL" id="FM864216">
    <property type="protein sequence ID" value="CAT05061.1"/>
    <property type="molecule type" value="Genomic_DNA"/>
</dbReference>
<evidence type="ECO:0000313" key="2">
    <source>
        <dbReference type="Proteomes" id="UP000001491"/>
    </source>
</evidence>
<accession>C5J6G9</accession>
<proteinExistence type="predicted"/>
<sequence length="423" mass="49784">MEITSLIQTYKENGIFFTKEQKNRYIQKLKQIIELEENKFRDSYSVRPDVYSHGQIKRKIITDYGAIWVYVYRYYKWVAKIDDYGEVNGRKKDVFYSDFFTNLVSKGKNIVNNLKEKVIQLSLEVKQTESIARLLGKVISASSINLILRELEINSNLTVQDFSSLAKDQDTIYMAVDDAFNKVRYGTKTPISTCTRMMVLYLLDDKKKIVGKTNILEIKKIREIKNKPTVLAQIVLKTIQNVYKKKLKIIIFGDGAKWIKNLAKSLNAKYILDKYHLVKKASDLVSFKNNNSLNKKLFSINNQPKIYWILKDLLEKQSLFEVIFFMQTIQKNLKEFWKNNLYDSTRILKKINEIGKFIHYIKFNYEAIQNVYSNLNTGSNTESLMAHLIKKSTKFKRVIFSEKRFKNNLVIHHFVQDVNLFLI</sequence>
<dbReference type="KEGG" id="mco:MCJ_003720"/>
<evidence type="ECO:0000313" key="1">
    <source>
        <dbReference type="EMBL" id="CAT05061.1"/>
    </source>
</evidence>
<keyword evidence="2" id="KW-1185">Reference proteome</keyword>
<evidence type="ECO:0008006" key="3">
    <source>
        <dbReference type="Google" id="ProtNLM"/>
    </source>
</evidence>